<evidence type="ECO:0000313" key="2">
    <source>
        <dbReference type="Proteomes" id="UP000036951"/>
    </source>
</evidence>
<proteinExistence type="predicted"/>
<organism evidence="1 2">
    <name type="scientific">Xylanibacter rarus</name>
    <dbReference type="NCBI Taxonomy" id="1676614"/>
    <lineage>
        <taxon>Bacteria</taxon>
        <taxon>Pseudomonadati</taxon>
        <taxon>Bacteroidota</taxon>
        <taxon>Bacteroidia</taxon>
        <taxon>Bacteroidales</taxon>
        <taxon>Prevotellaceae</taxon>
        <taxon>Xylanibacter</taxon>
    </lineage>
</organism>
<comment type="caution">
    <text evidence="1">The sequence shown here is derived from an EMBL/GenBank/DDBJ whole genome shotgun (WGS) entry which is preliminary data.</text>
</comment>
<name>A0A8E1QZV3_9BACT</name>
<evidence type="ECO:0000313" key="1">
    <source>
        <dbReference type="EMBL" id="KOO68741.1"/>
    </source>
</evidence>
<protein>
    <submittedName>
        <fullName evidence="1">Uncharacterized protein</fullName>
    </submittedName>
</protein>
<dbReference type="EMBL" id="LFQU01000009">
    <property type="protein sequence ID" value="KOO68741.1"/>
    <property type="molecule type" value="Genomic_DNA"/>
</dbReference>
<dbReference type="AlphaFoldDB" id="A0A8E1QZV3"/>
<dbReference type="Proteomes" id="UP000036951">
    <property type="component" value="Unassembled WGS sequence"/>
</dbReference>
<accession>A0A8E1QZV3</accession>
<sequence length="87" mass="10171">MHPLCFYFIISKLYKPGVCSAFFRQSYLFSSLSVYIQATQLCFTDAKIAISYAKIKHNQNIFLLLHARYHQDYINMLAVIPKEFAIL</sequence>
<keyword evidence="2" id="KW-1185">Reference proteome</keyword>
<gene>
    <name evidence="1" type="ORF">ACU52_06135</name>
</gene>
<reference evidence="1 2" key="1">
    <citation type="submission" date="2015-06" db="EMBL/GenBank/DDBJ databases">
        <title>Prevotella sp. 109, sp. nov., a novel member of the family Prevotellaceae isolated from human faeces.</title>
        <authorList>
            <person name="Shkoporov A.N."/>
            <person name="Chaplin A.V."/>
            <person name="Kafarskaia L.I."/>
            <person name="Efimov B.A."/>
        </authorList>
    </citation>
    <scope>NUCLEOTIDE SEQUENCE [LARGE SCALE GENOMIC DNA]</scope>
    <source>
        <strain evidence="1 2">109</strain>
    </source>
</reference>